<evidence type="ECO:0000256" key="1">
    <source>
        <dbReference type="ARBA" id="ARBA00023125"/>
    </source>
</evidence>
<evidence type="ECO:0000313" key="5">
    <source>
        <dbReference type="Proteomes" id="UP001652432"/>
    </source>
</evidence>
<sequence>MTKQLVYANITNVMNQNDRENSKELIIRAGKQEFLKYGYKGASLRNICKQAGVTTGAFYFQFENKEQLLDEILRPVITYFSAMVQKSTMEEFEGESSSADGDEQMLEMLWNYKEECQILLEGTAGTAYEKVFEELQEGLRQGFLLFFGKYGISDVDEKLLDVIVRMRVESYLTIIRKEYTLEETKKLARQIGIYCDAGFEALVRQLKTEHSGN</sequence>
<reference evidence="4 5" key="1">
    <citation type="journal article" date="2021" name="ISME Commun">
        <title>Automated analysis of genomic sequences facilitates high-throughput and comprehensive description of bacteria.</title>
        <authorList>
            <person name="Hitch T.C.A."/>
        </authorList>
    </citation>
    <scope>NUCLEOTIDE SEQUENCE [LARGE SCALE GENOMIC DNA]</scope>
    <source>
        <strain evidence="4 5">Sanger_18</strain>
    </source>
</reference>
<dbReference type="InterPro" id="IPR050624">
    <property type="entry name" value="HTH-type_Tx_Regulator"/>
</dbReference>
<dbReference type="PANTHER" id="PTHR43479">
    <property type="entry name" value="ACREF/ENVCD OPERON REPRESSOR-RELATED"/>
    <property type="match status" value="1"/>
</dbReference>
<evidence type="ECO:0000313" key="4">
    <source>
        <dbReference type="EMBL" id="MCU6744630.1"/>
    </source>
</evidence>
<evidence type="ECO:0000256" key="2">
    <source>
        <dbReference type="PROSITE-ProRule" id="PRU00335"/>
    </source>
</evidence>
<dbReference type="SUPFAM" id="SSF46689">
    <property type="entry name" value="Homeodomain-like"/>
    <property type="match status" value="1"/>
</dbReference>
<proteinExistence type="predicted"/>
<dbReference type="PANTHER" id="PTHR43479:SF11">
    <property type="entry name" value="ACREF_ENVCD OPERON REPRESSOR-RELATED"/>
    <property type="match status" value="1"/>
</dbReference>
<organism evidence="4 5">
    <name type="scientific">Suilimivivens aceti</name>
    <dbReference type="NCBI Taxonomy" id="2981774"/>
    <lineage>
        <taxon>Bacteria</taxon>
        <taxon>Bacillati</taxon>
        <taxon>Bacillota</taxon>
        <taxon>Clostridia</taxon>
        <taxon>Lachnospirales</taxon>
        <taxon>Lachnospiraceae</taxon>
        <taxon>Suilimivivens</taxon>
    </lineage>
</organism>
<accession>A0ABT2T2Z0</accession>
<protein>
    <submittedName>
        <fullName evidence="4">TetR/AcrR family transcriptional regulator</fullName>
    </submittedName>
</protein>
<feature type="DNA-binding region" description="H-T-H motif" evidence="2">
    <location>
        <begin position="43"/>
        <end position="62"/>
    </location>
</feature>
<comment type="caution">
    <text evidence="4">The sequence shown here is derived from an EMBL/GenBank/DDBJ whole genome shotgun (WGS) entry which is preliminary data.</text>
</comment>
<evidence type="ECO:0000259" key="3">
    <source>
        <dbReference type="PROSITE" id="PS50977"/>
    </source>
</evidence>
<gene>
    <name evidence="4" type="ORF">OCV77_08990</name>
</gene>
<name>A0ABT2T2Z0_9FIRM</name>
<keyword evidence="1 2" id="KW-0238">DNA-binding</keyword>
<feature type="domain" description="HTH tetR-type" evidence="3">
    <location>
        <begin position="20"/>
        <end position="80"/>
    </location>
</feature>
<dbReference type="PRINTS" id="PR00455">
    <property type="entry name" value="HTHTETR"/>
</dbReference>
<dbReference type="Pfam" id="PF00440">
    <property type="entry name" value="TetR_N"/>
    <property type="match status" value="1"/>
</dbReference>
<dbReference type="PROSITE" id="PS50977">
    <property type="entry name" value="HTH_TETR_2"/>
    <property type="match status" value="1"/>
</dbReference>
<dbReference type="Gene3D" id="1.10.357.10">
    <property type="entry name" value="Tetracycline Repressor, domain 2"/>
    <property type="match status" value="1"/>
</dbReference>
<dbReference type="Proteomes" id="UP001652432">
    <property type="component" value="Unassembled WGS sequence"/>
</dbReference>
<dbReference type="InterPro" id="IPR001647">
    <property type="entry name" value="HTH_TetR"/>
</dbReference>
<dbReference type="RefSeq" id="WP_118798229.1">
    <property type="nucleotide sequence ID" value="NZ_JAOQKJ010000006.1"/>
</dbReference>
<dbReference type="InterPro" id="IPR009057">
    <property type="entry name" value="Homeodomain-like_sf"/>
</dbReference>
<keyword evidence="5" id="KW-1185">Reference proteome</keyword>
<dbReference type="EMBL" id="JAOQKJ010000006">
    <property type="protein sequence ID" value="MCU6744630.1"/>
    <property type="molecule type" value="Genomic_DNA"/>
</dbReference>